<keyword evidence="5 7" id="KW-1133">Transmembrane helix</keyword>
<protein>
    <submittedName>
        <fullName evidence="9">Uncharacterized protein</fullName>
    </submittedName>
</protein>
<dbReference type="Proteomes" id="UP000095023">
    <property type="component" value="Unassembled WGS sequence"/>
</dbReference>
<evidence type="ECO:0000256" key="8">
    <source>
        <dbReference type="SAM" id="SignalP"/>
    </source>
</evidence>
<feature type="transmembrane region" description="Helical" evidence="7">
    <location>
        <begin position="111"/>
        <end position="135"/>
    </location>
</feature>
<evidence type="ECO:0000313" key="9">
    <source>
        <dbReference type="EMBL" id="ODV91169.1"/>
    </source>
</evidence>
<dbReference type="InterPro" id="IPR013657">
    <property type="entry name" value="SCL35B1-4/HUT1"/>
</dbReference>
<dbReference type="Gene3D" id="1.10.3730.20">
    <property type="match status" value="1"/>
</dbReference>
<dbReference type="GO" id="GO:0055085">
    <property type="term" value="P:transmembrane transport"/>
    <property type="evidence" value="ECO:0007669"/>
    <property type="project" value="InterPro"/>
</dbReference>
<keyword evidence="8" id="KW-0732">Signal</keyword>
<feature type="transmembrane region" description="Helical" evidence="7">
    <location>
        <begin position="166"/>
        <end position="187"/>
    </location>
</feature>
<keyword evidence="10" id="KW-1185">Reference proteome</keyword>
<dbReference type="InterPro" id="IPR012404">
    <property type="entry name" value="UCP036436"/>
</dbReference>
<organism evidence="9 10">
    <name type="scientific">Tortispora caseinolytica NRRL Y-17796</name>
    <dbReference type="NCBI Taxonomy" id="767744"/>
    <lineage>
        <taxon>Eukaryota</taxon>
        <taxon>Fungi</taxon>
        <taxon>Dikarya</taxon>
        <taxon>Ascomycota</taxon>
        <taxon>Saccharomycotina</taxon>
        <taxon>Trigonopsidomycetes</taxon>
        <taxon>Trigonopsidales</taxon>
        <taxon>Trigonopsidaceae</taxon>
        <taxon>Tortispora</taxon>
    </lineage>
</organism>
<evidence type="ECO:0000256" key="7">
    <source>
        <dbReference type="SAM" id="Phobius"/>
    </source>
</evidence>
<name>A0A1E4THF7_9ASCO</name>
<dbReference type="PIRSF" id="PIRSF036436">
    <property type="entry name" value="UCP036436"/>
    <property type="match status" value="1"/>
</dbReference>
<dbReference type="EMBL" id="KV453842">
    <property type="protein sequence ID" value="ODV91169.1"/>
    <property type="molecule type" value="Genomic_DNA"/>
</dbReference>
<dbReference type="GO" id="GO:0012505">
    <property type="term" value="C:endomembrane system"/>
    <property type="evidence" value="ECO:0007669"/>
    <property type="project" value="UniProtKB-SubCell"/>
</dbReference>
<dbReference type="InterPro" id="IPR037185">
    <property type="entry name" value="EmrE-like"/>
</dbReference>
<keyword evidence="4 7" id="KW-0812">Transmembrane</keyword>
<dbReference type="Pfam" id="PF08449">
    <property type="entry name" value="UAA"/>
    <property type="match status" value="1"/>
</dbReference>
<dbReference type="GO" id="GO:0016020">
    <property type="term" value="C:membrane"/>
    <property type="evidence" value="ECO:0007669"/>
    <property type="project" value="InterPro"/>
</dbReference>
<feature type="signal peptide" evidence="8">
    <location>
        <begin position="1"/>
        <end position="23"/>
    </location>
</feature>
<keyword evidence="6 7" id="KW-0472">Membrane</keyword>
<evidence type="ECO:0000313" key="10">
    <source>
        <dbReference type="Proteomes" id="UP000095023"/>
    </source>
</evidence>
<feature type="transmembrane region" description="Helical" evidence="7">
    <location>
        <begin position="251"/>
        <end position="269"/>
    </location>
</feature>
<feature type="transmembrane region" description="Helical" evidence="7">
    <location>
        <begin position="141"/>
        <end position="159"/>
    </location>
</feature>
<dbReference type="SUPFAM" id="SSF103481">
    <property type="entry name" value="Multidrug resistance efflux transporter EmrE"/>
    <property type="match status" value="1"/>
</dbReference>
<evidence type="ECO:0000256" key="5">
    <source>
        <dbReference type="ARBA" id="ARBA00022989"/>
    </source>
</evidence>
<feature type="chain" id="PRO_5009163255" evidence="8">
    <location>
        <begin position="24"/>
        <end position="395"/>
    </location>
</feature>
<dbReference type="AlphaFoldDB" id="A0A1E4THF7"/>
<sequence length="395" mass="43839">MYQAKWLTALLVLGMLLTGSSNSLLTKFQDMICVGNCDNPDPAKHEHFAQPALQSLQMFLAEAFCWFYVALGLMYVRAKYGVLPQDRESTPLSEELPAPSTKTRISHRKMLIYLAITALCDATGTTLMQTGLLFIPVSVYQMLRGALVLFVGIFSVVFLKRKLQAYHWYALVVVLFGVFLVGFSNALSATPGAHSDVVSTATKHSSFAKAIIGVLLVAVGQLFTASQFVLEEYVLELHPVDPIQVVGYEGVFGFIGMTILVAILYPLPITKPGGYFDVVHGWNQLISHSSLMLSSLLIMLSISLFNVFGLSVTRIVSAATRSQIDTCRTVVIWVVSLLLGWESFKLLQLIGFILLVYGTLLFNDLVQRRILWWKVDSSDNARPEPLLPQEPMEHI</sequence>
<evidence type="ECO:0000256" key="3">
    <source>
        <dbReference type="ARBA" id="ARBA00022597"/>
    </source>
</evidence>
<evidence type="ECO:0000256" key="1">
    <source>
        <dbReference type="ARBA" id="ARBA00004127"/>
    </source>
</evidence>
<feature type="transmembrane region" description="Helical" evidence="7">
    <location>
        <begin position="56"/>
        <end position="76"/>
    </location>
</feature>
<keyword evidence="3" id="KW-0762">Sugar transport</keyword>
<proteinExistence type="predicted"/>
<gene>
    <name evidence="9" type="ORF">CANCADRAFT_25969</name>
</gene>
<dbReference type="PANTHER" id="PTHR13146:SF0">
    <property type="entry name" value="SOLUTE CARRIER FAMILY 35 MEMBER F6"/>
    <property type="match status" value="1"/>
</dbReference>
<accession>A0A1E4THF7</accession>
<dbReference type="PANTHER" id="PTHR13146">
    <property type="match status" value="1"/>
</dbReference>
<evidence type="ECO:0000256" key="4">
    <source>
        <dbReference type="ARBA" id="ARBA00022692"/>
    </source>
</evidence>
<feature type="transmembrane region" description="Helical" evidence="7">
    <location>
        <begin position="289"/>
        <end position="312"/>
    </location>
</feature>
<evidence type="ECO:0000256" key="6">
    <source>
        <dbReference type="ARBA" id="ARBA00023136"/>
    </source>
</evidence>
<keyword evidence="2" id="KW-0813">Transport</keyword>
<evidence type="ECO:0000256" key="2">
    <source>
        <dbReference type="ARBA" id="ARBA00022448"/>
    </source>
</evidence>
<comment type="subcellular location">
    <subcellularLocation>
        <location evidence="1">Endomembrane system</location>
        <topology evidence="1">Multi-pass membrane protein</topology>
    </subcellularLocation>
</comment>
<feature type="transmembrane region" description="Helical" evidence="7">
    <location>
        <begin position="207"/>
        <end position="230"/>
    </location>
</feature>
<reference evidence="10" key="1">
    <citation type="submission" date="2016-02" db="EMBL/GenBank/DDBJ databases">
        <title>Comparative genomics of biotechnologically important yeasts.</title>
        <authorList>
            <consortium name="DOE Joint Genome Institute"/>
            <person name="Riley R."/>
            <person name="Haridas S."/>
            <person name="Wolfe K.H."/>
            <person name="Lopes M.R."/>
            <person name="Hittinger C.T."/>
            <person name="Goker M."/>
            <person name="Salamov A."/>
            <person name="Wisecaver J."/>
            <person name="Long T.M."/>
            <person name="Aerts A.L."/>
            <person name="Barry K."/>
            <person name="Choi C."/>
            <person name="Clum A."/>
            <person name="Coughlan A.Y."/>
            <person name="Deshpande S."/>
            <person name="Douglass A.P."/>
            <person name="Hanson S.J."/>
            <person name="Klenk H.-P."/>
            <person name="Labutti K."/>
            <person name="Lapidus A."/>
            <person name="Lindquist E."/>
            <person name="Lipzen A."/>
            <person name="Meier-Kolthoff J.P."/>
            <person name="Ohm R.A."/>
            <person name="Otillar R.P."/>
            <person name="Pangilinan J."/>
            <person name="Peng Y."/>
            <person name="Rokas A."/>
            <person name="Rosa C.A."/>
            <person name="Scheuner C."/>
            <person name="Sibirny A.A."/>
            <person name="Slot J.C."/>
            <person name="Stielow J.B."/>
            <person name="Sun H."/>
            <person name="Kurtzman C.P."/>
            <person name="Blackwell M."/>
            <person name="Jeffries T.W."/>
            <person name="Grigoriev I.V."/>
        </authorList>
    </citation>
    <scope>NUCLEOTIDE SEQUENCE [LARGE SCALE GENOMIC DNA]</scope>
    <source>
        <strain evidence="10">NRRL Y-17796</strain>
    </source>
</reference>
<dbReference type="OrthoDB" id="408493at2759"/>